<evidence type="ECO:0000313" key="2">
    <source>
        <dbReference type="EMBL" id="CAG9622611.1"/>
    </source>
</evidence>
<sequence length="35" mass="3972">MSKQEKKTKQKSKNQVESTPGQEDKKLKGPNRPST</sequence>
<evidence type="ECO:0000256" key="1">
    <source>
        <dbReference type="SAM" id="MobiDB-lite"/>
    </source>
</evidence>
<protein>
    <recommendedName>
        <fullName evidence="4">Spore protein</fullName>
    </recommendedName>
</protein>
<feature type="region of interest" description="Disordered" evidence="1">
    <location>
        <begin position="1"/>
        <end position="35"/>
    </location>
</feature>
<dbReference type="RefSeq" id="WP_230503301.1">
    <property type="nucleotide sequence ID" value="NZ_CAKJTJ010000024.1"/>
</dbReference>
<keyword evidence="3" id="KW-1185">Reference proteome</keyword>
<gene>
    <name evidence="2" type="ORF">BACCIP111883_03402</name>
</gene>
<reference evidence="2 3" key="1">
    <citation type="submission" date="2021-10" db="EMBL/GenBank/DDBJ databases">
        <authorList>
            <person name="Criscuolo A."/>
        </authorList>
    </citation>
    <scope>NUCLEOTIDE SEQUENCE [LARGE SCALE GENOMIC DNA]</scope>
    <source>
        <strain evidence="3">CIP 111883</strain>
    </source>
</reference>
<evidence type="ECO:0000313" key="3">
    <source>
        <dbReference type="Proteomes" id="UP000789833"/>
    </source>
</evidence>
<accession>A0ABM8YRR8</accession>
<evidence type="ECO:0008006" key="4">
    <source>
        <dbReference type="Google" id="ProtNLM"/>
    </source>
</evidence>
<name>A0ABM8YRR8_9BACI</name>
<comment type="caution">
    <text evidence="2">The sequence shown here is derived from an EMBL/GenBank/DDBJ whole genome shotgun (WGS) entry which is preliminary data.</text>
</comment>
<dbReference type="Proteomes" id="UP000789833">
    <property type="component" value="Unassembled WGS sequence"/>
</dbReference>
<proteinExistence type="predicted"/>
<organism evidence="2 3">
    <name type="scientific">Sutcliffiella rhizosphaerae</name>
    <dbReference type="NCBI Taxonomy" id="2880967"/>
    <lineage>
        <taxon>Bacteria</taxon>
        <taxon>Bacillati</taxon>
        <taxon>Bacillota</taxon>
        <taxon>Bacilli</taxon>
        <taxon>Bacillales</taxon>
        <taxon>Bacillaceae</taxon>
        <taxon>Sutcliffiella</taxon>
    </lineage>
</organism>
<dbReference type="EMBL" id="CAKJTJ010000024">
    <property type="protein sequence ID" value="CAG9622611.1"/>
    <property type="molecule type" value="Genomic_DNA"/>
</dbReference>